<dbReference type="STRING" id="345632.GPICK_11425"/>
<reference evidence="3 4" key="1">
    <citation type="journal article" date="2015" name="Genome Announc.">
        <title>Complete Genome of Geobacter pickeringii G13T, a Metal-Reducing Isolate from Sedimentary Kaolin Deposits.</title>
        <authorList>
            <person name="Badalamenti J.P."/>
            <person name="Bond D.R."/>
        </authorList>
    </citation>
    <scope>NUCLEOTIDE SEQUENCE [LARGE SCALE GENOMIC DNA]</scope>
    <source>
        <strain evidence="3 4">G13</strain>
    </source>
</reference>
<keyword evidence="4" id="KW-1185">Reference proteome</keyword>
<dbReference type="RefSeq" id="WP_039743326.1">
    <property type="nucleotide sequence ID" value="NZ_CP009788.1"/>
</dbReference>
<evidence type="ECO:0008006" key="5">
    <source>
        <dbReference type="Google" id="ProtNLM"/>
    </source>
</evidence>
<dbReference type="Gene3D" id="1.20.120.1490">
    <property type="match status" value="1"/>
</dbReference>
<evidence type="ECO:0000256" key="2">
    <source>
        <dbReference type="SAM" id="SignalP"/>
    </source>
</evidence>
<feature type="chain" id="PRO_5002098393" description="Periplasmic heavy metal sensor" evidence="2">
    <location>
        <begin position="27"/>
        <end position="151"/>
    </location>
</feature>
<keyword evidence="2" id="KW-0732">Signal</keyword>
<protein>
    <recommendedName>
        <fullName evidence="5">Periplasmic heavy metal sensor</fullName>
    </recommendedName>
</protein>
<organism evidence="3 4">
    <name type="scientific">Geobacter pickeringii</name>
    <dbReference type="NCBI Taxonomy" id="345632"/>
    <lineage>
        <taxon>Bacteria</taxon>
        <taxon>Pseudomonadati</taxon>
        <taxon>Thermodesulfobacteriota</taxon>
        <taxon>Desulfuromonadia</taxon>
        <taxon>Geobacterales</taxon>
        <taxon>Geobacteraceae</taxon>
        <taxon>Geobacter</taxon>
    </lineage>
</organism>
<accession>A0A0B5BIM0</accession>
<dbReference type="EMBL" id="CP009788">
    <property type="protein sequence ID" value="AJE03881.1"/>
    <property type="molecule type" value="Genomic_DNA"/>
</dbReference>
<feature type="signal peptide" evidence="2">
    <location>
        <begin position="1"/>
        <end position="26"/>
    </location>
</feature>
<feature type="region of interest" description="Disordered" evidence="1">
    <location>
        <begin position="112"/>
        <end position="151"/>
    </location>
</feature>
<sequence length="151" mass="17173">MRKVKLAIAAATALAALAGLQQGASAETTPADAPAMGHGKMGRHEKMQMMDPAERLQRMTRHLGLTDDQKAKIQPILEEEAKELKALRDDTSLSRSQKRDKLHEIRTRCHDRIREMLTPEQQKKMDEMREKARERGEQKKAPMKAPPEKQQ</sequence>
<gene>
    <name evidence="3" type="ORF">GPICK_11425</name>
</gene>
<name>A0A0B5BIM0_9BACT</name>
<dbReference type="Proteomes" id="UP000057609">
    <property type="component" value="Chromosome"/>
</dbReference>
<evidence type="ECO:0000313" key="3">
    <source>
        <dbReference type="EMBL" id="AJE03881.1"/>
    </source>
</evidence>
<dbReference type="AlphaFoldDB" id="A0A0B5BIM0"/>
<dbReference type="HOGENOM" id="CLU_139220_0_0_7"/>
<evidence type="ECO:0000313" key="4">
    <source>
        <dbReference type="Proteomes" id="UP000057609"/>
    </source>
</evidence>
<evidence type="ECO:0000256" key="1">
    <source>
        <dbReference type="SAM" id="MobiDB-lite"/>
    </source>
</evidence>
<proteinExistence type="predicted"/>
<feature type="region of interest" description="Disordered" evidence="1">
    <location>
        <begin position="84"/>
        <end position="103"/>
    </location>
</feature>
<dbReference type="KEGG" id="gpi:GPICK_11425"/>